<dbReference type="InterPro" id="IPR013655">
    <property type="entry name" value="PAS_fold_3"/>
</dbReference>
<feature type="domain" description="PAC" evidence="3">
    <location>
        <begin position="319"/>
        <end position="371"/>
    </location>
</feature>
<dbReference type="PROSITE" id="PS50113">
    <property type="entry name" value="PAC"/>
    <property type="match status" value="1"/>
</dbReference>
<dbReference type="InterPro" id="IPR035965">
    <property type="entry name" value="PAS-like_dom_sf"/>
</dbReference>
<dbReference type="InterPro" id="IPR036457">
    <property type="entry name" value="PPM-type-like_dom_sf"/>
</dbReference>
<dbReference type="Pfam" id="PF13185">
    <property type="entry name" value="GAF_2"/>
    <property type="match status" value="1"/>
</dbReference>
<dbReference type="SMART" id="SM00331">
    <property type="entry name" value="PP2C_SIG"/>
    <property type="match status" value="1"/>
</dbReference>
<dbReference type="RefSeq" id="WP_344383056.1">
    <property type="nucleotide sequence ID" value="NZ_BAAATA010000010.1"/>
</dbReference>
<feature type="region of interest" description="Disordered" evidence="2">
    <location>
        <begin position="168"/>
        <end position="241"/>
    </location>
</feature>
<evidence type="ECO:0000256" key="2">
    <source>
        <dbReference type="SAM" id="MobiDB-lite"/>
    </source>
</evidence>
<dbReference type="Gene3D" id="3.30.450.20">
    <property type="entry name" value="PAS domain"/>
    <property type="match status" value="1"/>
</dbReference>
<dbReference type="Gene3D" id="3.30.450.40">
    <property type="match status" value="2"/>
</dbReference>
<dbReference type="InterPro" id="IPR052016">
    <property type="entry name" value="Bact_Sigma-Reg"/>
</dbReference>
<accession>A0ABN3LK56</accession>
<evidence type="ECO:0000313" key="5">
    <source>
        <dbReference type="Proteomes" id="UP001501358"/>
    </source>
</evidence>
<protein>
    <recommendedName>
        <fullName evidence="3">PAC domain-containing protein</fullName>
    </recommendedName>
</protein>
<feature type="compositionally biased region" description="Basic and acidic residues" evidence="2">
    <location>
        <begin position="184"/>
        <end position="226"/>
    </location>
</feature>
<dbReference type="EMBL" id="BAAATA010000010">
    <property type="protein sequence ID" value="GAA2485515.1"/>
    <property type="molecule type" value="Genomic_DNA"/>
</dbReference>
<keyword evidence="1" id="KW-0378">Hydrolase</keyword>
<dbReference type="InterPro" id="IPR001932">
    <property type="entry name" value="PPM-type_phosphatase-like_dom"/>
</dbReference>
<proteinExistence type="predicted"/>
<dbReference type="Pfam" id="PF08447">
    <property type="entry name" value="PAS_3"/>
    <property type="match status" value="1"/>
</dbReference>
<gene>
    <name evidence="4" type="ORF">GCM10010406_22140</name>
</gene>
<evidence type="ECO:0000256" key="1">
    <source>
        <dbReference type="ARBA" id="ARBA00022801"/>
    </source>
</evidence>
<dbReference type="PANTHER" id="PTHR43156">
    <property type="entry name" value="STAGE II SPORULATION PROTEIN E-RELATED"/>
    <property type="match status" value="1"/>
</dbReference>
<evidence type="ECO:0000259" key="3">
    <source>
        <dbReference type="PROSITE" id="PS50113"/>
    </source>
</evidence>
<dbReference type="InterPro" id="IPR000014">
    <property type="entry name" value="PAS"/>
</dbReference>
<dbReference type="Gene3D" id="3.60.40.10">
    <property type="entry name" value="PPM-type phosphatase domain"/>
    <property type="match status" value="1"/>
</dbReference>
<dbReference type="SUPFAM" id="SSF81606">
    <property type="entry name" value="PP2C-like"/>
    <property type="match status" value="1"/>
</dbReference>
<dbReference type="SMART" id="SM00065">
    <property type="entry name" value="GAF"/>
    <property type="match status" value="1"/>
</dbReference>
<dbReference type="InterPro" id="IPR029016">
    <property type="entry name" value="GAF-like_dom_sf"/>
</dbReference>
<dbReference type="SUPFAM" id="SSF55785">
    <property type="entry name" value="PYP-like sensor domain (PAS domain)"/>
    <property type="match status" value="1"/>
</dbReference>
<feature type="region of interest" description="Disordered" evidence="2">
    <location>
        <begin position="1"/>
        <end position="28"/>
    </location>
</feature>
<dbReference type="SUPFAM" id="SSF55781">
    <property type="entry name" value="GAF domain-like"/>
    <property type="match status" value="2"/>
</dbReference>
<dbReference type="PANTHER" id="PTHR43156:SF2">
    <property type="entry name" value="STAGE II SPORULATION PROTEIN E"/>
    <property type="match status" value="1"/>
</dbReference>
<dbReference type="Pfam" id="PF07228">
    <property type="entry name" value="SpoIIE"/>
    <property type="match status" value="1"/>
</dbReference>
<name>A0ABN3LK56_9ACTN</name>
<organism evidence="4 5">
    <name type="scientific">Streptomyces thermolineatus</name>
    <dbReference type="NCBI Taxonomy" id="44033"/>
    <lineage>
        <taxon>Bacteria</taxon>
        <taxon>Bacillati</taxon>
        <taxon>Actinomycetota</taxon>
        <taxon>Actinomycetes</taxon>
        <taxon>Kitasatosporales</taxon>
        <taxon>Streptomycetaceae</taxon>
        <taxon>Streptomyces</taxon>
    </lineage>
</organism>
<dbReference type="InterPro" id="IPR000700">
    <property type="entry name" value="PAS-assoc_C"/>
</dbReference>
<keyword evidence="5" id="KW-1185">Reference proteome</keyword>
<reference evidence="4 5" key="1">
    <citation type="journal article" date="2019" name="Int. J. Syst. Evol. Microbiol.">
        <title>The Global Catalogue of Microorganisms (GCM) 10K type strain sequencing project: providing services to taxonomists for standard genome sequencing and annotation.</title>
        <authorList>
            <consortium name="The Broad Institute Genomics Platform"/>
            <consortium name="The Broad Institute Genome Sequencing Center for Infectious Disease"/>
            <person name="Wu L."/>
            <person name="Ma J."/>
        </authorList>
    </citation>
    <scope>NUCLEOTIDE SEQUENCE [LARGE SCALE GENOMIC DNA]</scope>
    <source>
        <strain evidence="4 5">JCM 6307</strain>
    </source>
</reference>
<sequence>MSAASGAPAGNTGEPRPDDARPDTASAQGAAVPAGTVVRLLGSPDLHTLLSAAVETGLAGITDGCGALYVLRGDGRLRLVAIVGFEEDLFEPYHLIPADSELPAPVAVRERIPVYISDGYFALPLLLGERCVGALFLWMRTPGPPAGSDLAVLEAVAALCAHRTAELLPEGPDDPVTGLPVPEPKQHEGLEGGKPGPREDPGGEEPERGEPDRGEPDRGTSRDGEPRNGAPRGSPTEHTIRSHSRAAVLEMAMSFSGIGSFDWDLDTGRVTGDDSLCHLFDIDPDTYDERFETLFAAIHPEDRAAFLKAVEESLTTGSYRNAHRIVLPDGTVRRLGTEGRLVRDAQGRPRKIIGVARDRTSEHEYETRRQERNEFVIDVTRGYAAALSTQEVLDTTAETVLPALGARDLAVYVVRYGRTRLIGARGYSDEGLEWLRSTDDLELARLSRTRLEKGEPVFAGNLDEFRTAFPERSLEPPPDRHAWAILPLSTADGLTGGCVISFDAPRTFTTDDRMVCTAVAGILAQSLARSRLFDARRAQMTELQRMMLPQRIPELPGLEVAARYLPGSEGMEVGGDWYDVLSLPGGRVALVIGDVQGHSAQAAAVMGQLRTAMRAHAEEGHPPAELMSRGNRTLCALDTDLLATCCLVEVDPGAGCFRTVRAGHPYVLMLDPDGGVRELDDPGGLPWGYDPDDRYPVTERALPPGTTLLLYTDGLVEQHGRDYTEAVADLSRRLVRASEEADRADAGGRGRRGLEGIADRLVAPVLSRQHDDIAVLLVRRTAPPPEEGAGDGA</sequence>
<comment type="caution">
    <text evidence="4">The sequence shown here is derived from an EMBL/GenBank/DDBJ whole genome shotgun (WGS) entry which is preliminary data.</text>
</comment>
<dbReference type="InterPro" id="IPR003018">
    <property type="entry name" value="GAF"/>
</dbReference>
<dbReference type="CDD" id="cd00130">
    <property type="entry name" value="PAS"/>
    <property type="match status" value="1"/>
</dbReference>
<evidence type="ECO:0000313" key="4">
    <source>
        <dbReference type="EMBL" id="GAA2485515.1"/>
    </source>
</evidence>
<dbReference type="Gene3D" id="2.10.70.100">
    <property type="match status" value="1"/>
</dbReference>
<dbReference type="Proteomes" id="UP001501358">
    <property type="component" value="Unassembled WGS sequence"/>
</dbReference>